<dbReference type="CDD" id="cd00056">
    <property type="entry name" value="ENDO3c"/>
    <property type="match status" value="1"/>
</dbReference>
<evidence type="ECO:0000256" key="4">
    <source>
        <dbReference type="ARBA" id="ARBA00022763"/>
    </source>
</evidence>
<protein>
    <submittedName>
        <fullName evidence="12">Endonuclease III like protein</fullName>
    </submittedName>
</protein>
<keyword evidence="5" id="KW-0378">Hydrolase</keyword>
<keyword evidence="3" id="KW-0479">Metal-binding</keyword>
<dbReference type="GO" id="GO:0046872">
    <property type="term" value="F:metal ion binding"/>
    <property type="evidence" value="ECO:0007669"/>
    <property type="project" value="UniProtKB-KW"/>
</dbReference>
<name>A0A9P6L0C8_9MICR</name>
<keyword evidence="6" id="KW-0408">Iron</keyword>
<dbReference type="SMART" id="SM00478">
    <property type="entry name" value="ENDO3c"/>
    <property type="match status" value="1"/>
</dbReference>
<evidence type="ECO:0000259" key="11">
    <source>
        <dbReference type="SMART" id="SM00478"/>
    </source>
</evidence>
<dbReference type="PROSITE" id="PS00764">
    <property type="entry name" value="ENDONUCLEASE_III_1"/>
    <property type="match status" value="1"/>
</dbReference>
<evidence type="ECO:0000256" key="5">
    <source>
        <dbReference type="ARBA" id="ARBA00022801"/>
    </source>
</evidence>
<dbReference type="OrthoDB" id="2099276at2759"/>
<evidence type="ECO:0000313" key="12">
    <source>
        <dbReference type="EMBL" id="KAF9764350.1"/>
    </source>
</evidence>
<evidence type="ECO:0000256" key="7">
    <source>
        <dbReference type="ARBA" id="ARBA00023014"/>
    </source>
</evidence>
<dbReference type="InterPro" id="IPR004035">
    <property type="entry name" value="Endouclease-III_FeS-bd_BS"/>
</dbReference>
<dbReference type="SUPFAM" id="SSF48150">
    <property type="entry name" value="DNA-glycosylase"/>
    <property type="match status" value="1"/>
</dbReference>
<dbReference type="Gene3D" id="1.10.340.30">
    <property type="entry name" value="Hypothetical protein, domain 2"/>
    <property type="match status" value="1"/>
</dbReference>
<dbReference type="GO" id="GO:0006289">
    <property type="term" value="P:nucleotide-excision repair"/>
    <property type="evidence" value="ECO:0007669"/>
    <property type="project" value="TreeGrafter"/>
</dbReference>
<dbReference type="GO" id="GO:0016829">
    <property type="term" value="F:lyase activity"/>
    <property type="evidence" value="ECO:0007669"/>
    <property type="project" value="UniProtKB-KW"/>
</dbReference>
<evidence type="ECO:0000256" key="2">
    <source>
        <dbReference type="ARBA" id="ARBA00008343"/>
    </source>
</evidence>
<sequence length="276" mass="31551">MNKEAYLKIKEMRKKYIAPVDVMGCYSIPEVVRGDEQKLYVLISLLLSSQTKDEINYQSMLNLINSTHGNIVVNNSIKYKNVFTEDGNYLEVLFNGINLKIIEKNLKEKNDVEQKNDVAIVTGLKEVPFGLKSIREMTIEEINKCIAKVGFHNKKAETIKSMCEFIVQNGYPKTLKECLRIKGMGLKMSLLYLNKFYGVHGISVDTHVHRICNRIGLVRTTTPEKTSKALEVVFDEEEYKSINSVFVGFGQIICTAIKPKCGLCVIKKECRFFNNW</sequence>
<keyword evidence="9" id="KW-0456">Lyase</keyword>
<dbReference type="Gene3D" id="1.10.1670.10">
    <property type="entry name" value="Helix-hairpin-Helix base-excision DNA repair enzymes (C-terminal)"/>
    <property type="match status" value="1"/>
</dbReference>
<keyword evidence="13" id="KW-1185">Reference proteome</keyword>
<keyword evidence="7" id="KW-0411">Iron-sulfur</keyword>
<comment type="cofactor">
    <cofactor evidence="1">
        <name>[4Fe-4S] cluster</name>
        <dbReference type="ChEBI" id="CHEBI:49883"/>
    </cofactor>
</comment>
<dbReference type="GO" id="GO:0000703">
    <property type="term" value="F:oxidized pyrimidine nucleobase lesion DNA N-glycosylase activity"/>
    <property type="evidence" value="ECO:0007669"/>
    <property type="project" value="TreeGrafter"/>
</dbReference>
<evidence type="ECO:0000256" key="3">
    <source>
        <dbReference type="ARBA" id="ARBA00022723"/>
    </source>
</evidence>
<evidence type="ECO:0000256" key="10">
    <source>
        <dbReference type="ARBA" id="ARBA00023295"/>
    </source>
</evidence>
<keyword evidence="4" id="KW-0227">DNA damage</keyword>
<keyword evidence="10" id="KW-0326">Glycosidase</keyword>
<dbReference type="GO" id="GO:0003906">
    <property type="term" value="F:DNA-(apurinic or apyrimidinic site) endonuclease activity"/>
    <property type="evidence" value="ECO:0007669"/>
    <property type="project" value="TreeGrafter"/>
</dbReference>
<dbReference type="PANTHER" id="PTHR43286:SF1">
    <property type="entry name" value="ENDONUCLEASE III-LIKE PROTEIN 1"/>
    <property type="match status" value="1"/>
</dbReference>
<dbReference type="SMART" id="SM00525">
    <property type="entry name" value="FES"/>
    <property type="match status" value="1"/>
</dbReference>
<comment type="caution">
    <text evidence="12">The sequence shown here is derived from an EMBL/GenBank/DDBJ whole genome shotgun (WGS) entry which is preliminary data.</text>
</comment>
<dbReference type="Proteomes" id="UP000740883">
    <property type="component" value="Unassembled WGS sequence"/>
</dbReference>
<keyword evidence="12" id="KW-0540">Nuclease</keyword>
<dbReference type="InterPro" id="IPR023170">
    <property type="entry name" value="HhH_base_excis_C"/>
</dbReference>
<accession>A0A9P6L0C8</accession>
<gene>
    <name evidence="12" type="primary">NTH1</name>
    <name evidence="12" type="ORF">NGRA_0641</name>
</gene>
<evidence type="ECO:0000313" key="13">
    <source>
        <dbReference type="Proteomes" id="UP000740883"/>
    </source>
</evidence>
<proteinExistence type="inferred from homology"/>
<dbReference type="GO" id="GO:0006285">
    <property type="term" value="P:base-excision repair, AP site formation"/>
    <property type="evidence" value="ECO:0007669"/>
    <property type="project" value="TreeGrafter"/>
</dbReference>
<feature type="domain" description="HhH-GPD" evidence="11">
    <location>
        <begin position="112"/>
        <end position="252"/>
    </location>
</feature>
<dbReference type="GO" id="GO:0005634">
    <property type="term" value="C:nucleus"/>
    <property type="evidence" value="ECO:0007669"/>
    <property type="project" value="TreeGrafter"/>
</dbReference>
<dbReference type="Pfam" id="PF00730">
    <property type="entry name" value="HhH-GPD"/>
    <property type="match status" value="1"/>
</dbReference>
<evidence type="ECO:0000256" key="6">
    <source>
        <dbReference type="ARBA" id="ARBA00023004"/>
    </source>
</evidence>
<evidence type="ECO:0000256" key="8">
    <source>
        <dbReference type="ARBA" id="ARBA00023204"/>
    </source>
</evidence>
<comment type="similarity">
    <text evidence="2">Belongs to the Nth/MutY family.</text>
</comment>
<organism evidence="12 13">
    <name type="scientific">Nosema granulosis</name>
    <dbReference type="NCBI Taxonomy" id="83296"/>
    <lineage>
        <taxon>Eukaryota</taxon>
        <taxon>Fungi</taxon>
        <taxon>Fungi incertae sedis</taxon>
        <taxon>Microsporidia</taxon>
        <taxon>Nosematidae</taxon>
        <taxon>Nosema</taxon>
    </lineage>
</organism>
<reference evidence="12 13" key="1">
    <citation type="journal article" date="2020" name="Genome Biol. Evol.">
        <title>Comparative genomics of strictly vertically transmitted, feminizing microsporidia endosymbionts of amphipod crustaceans.</title>
        <authorList>
            <person name="Cormier A."/>
            <person name="Chebbi M.A."/>
            <person name="Giraud I."/>
            <person name="Wattier R."/>
            <person name="Teixeira M."/>
            <person name="Gilbert C."/>
            <person name="Rigaud T."/>
            <person name="Cordaux R."/>
        </authorList>
    </citation>
    <scope>NUCLEOTIDE SEQUENCE [LARGE SCALE GENOMIC DNA]</scope>
    <source>
        <strain evidence="12 13">Ou3-Ou53</strain>
    </source>
</reference>
<dbReference type="GO" id="GO:0051539">
    <property type="term" value="F:4 iron, 4 sulfur cluster binding"/>
    <property type="evidence" value="ECO:0007669"/>
    <property type="project" value="InterPro"/>
</dbReference>
<dbReference type="PANTHER" id="PTHR43286">
    <property type="entry name" value="ENDONUCLEASE III-LIKE PROTEIN 1"/>
    <property type="match status" value="1"/>
</dbReference>
<dbReference type="InterPro" id="IPR003651">
    <property type="entry name" value="Endonuclease3_FeS-loop_motif"/>
</dbReference>
<evidence type="ECO:0000256" key="1">
    <source>
        <dbReference type="ARBA" id="ARBA00001966"/>
    </source>
</evidence>
<keyword evidence="12" id="KW-0255">Endonuclease</keyword>
<dbReference type="InterPro" id="IPR011257">
    <property type="entry name" value="DNA_glycosylase"/>
</dbReference>
<dbReference type="InterPro" id="IPR003265">
    <property type="entry name" value="HhH-GPD_domain"/>
</dbReference>
<keyword evidence="8" id="KW-0234">DNA repair</keyword>
<dbReference type="AlphaFoldDB" id="A0A9P6L0C8"/>
<dbReference type="EMBL" id="SBJO01000027">
    <property type="protein sequence ID" value="KAF9764350.1"/>
    <property type="molecule type" value="Genomic_DNA"/>
</dbReference>
<evidence type="ECO:0000256" key="9">
    <source>
        <dbReference type="ARBA" id="ARBA00023239"/>
    </source>
</evidence>